<evidence type="ECO:0000313" key="4">
    <source>
        <dbReference type="Proteomes" id="UP001596976"/>
    </source>
</evidence>
<dbReference type="InterPro" id="IPR048797">
    <property type="entry name" value="PvuRts1I-like_N"/>
</dbReference>
<accession>A0ABW3GTG4</accession>
<keyword evidence="3" id="KW-0378">Hydrolase</keyword>
<evidence type="ECO:0000313" key="3">
    <source>
        <dbReference type="EMBL" id="MFD0942368.1"/>
    </source>
</evidence>
<sequence length="310" mass="36261">MERRDYLIKTFSRTKRKDFENYILNAIWHRLDNPNIQPVSQQYVKRPNGSYALIDLYFPQLHIGIEVDEAHHFAQIDADQLRTEDILTALEEDANTLKMDHIIGAVEENSTSHFQIFRIDATLPLHELHQQIDQVVHHIQQKANTRELQWLTYEEELERVKRQTSLSINDAVAFKYIRDIANTVFGKNNKANQQSYFKVTDEITLWCPQLSPIIDGEVRSMAGGWLNFLADDWSYIDESNKDVNTVDERLKNLEKKQKEDRTLAVFAKFKDNLGINRYRFVGMFKLAGISPDDDRFLRYVKIGDSVPVTQ</sequence>
<proteinExistence type="predicted"/>
<dbReference type="EMBL" id="JBHTJF010000002">
    <property type="protein sequence ID" value="MFD0942368.1"/>
    <property type="molecule type" value="Genomic_DNA"/>
</dbReference>
<protein>
    <submittedName>
        <fullName evidence="3">AbaSI family restriction endonuclease</fullName>
    </submittedName>
</protein>
<gene>
    <name evidence="3" type="ORF">ACFQ0V_01005</name>
</gene>
<feature type="domain" description="PvuRts1 I-like SET and RING associated" evidence="1">
    <location>
        <begin position="161"/>
        <end position="307"/>
    </location>
</feature>
<dbReference type="Pfam" id="PF21598">
    <property type="entry name" value="PvuRts1I-like_N"/>
    <property type="match status" value="1"/>
</dbReference>
<keyword evidence="4" id="KW-1185">Reference proteome</keyword>
<name>A0ABW3GTG4_9BACL</name>
<dbReference type="GO" id="GO:0004519">
    <property type="term" value="F:endonuclease activity"/>
    <property type="evidence" value="ECO:0007669"/>
    <property type="project" value="UniProtKB-KW"/>
</dbReference>
<dbReference type="Pfam" id="PF18491">
    <property type="entry name" value="SRA"/>
    <property type="match status" value="1"/>
</dbReference>
<organism evidence="3 4">
    <name type="scientific">Savagea faecisuis</name>
    <dbReference type="NCBI Taxonomy" id="1274803"/>
    <lineage>
        <taxon>Bacteria</taxon>
        <taxon>Bacillati</taxon>
        <taxon>Bacillota</taxon>
        <taxon>Bacilli</taxon>
        <taxon>Bacillales</taxon>
        <taxon>Caryophanaceae</taxon>
        <taxon>Savagea</taxon>
    </lineage>
</organism>
<dbReference type="Proteomes" id="UP001596976">
    <property type="component" value="Unassembled WGS sequence"/>
</dbReference>
<reference evidence="4" key="1">
    <citation type="journal article" date="2019" name="Int. J. Syst. Evol. Microbiol.">
        <title>The Global Catalogue of Microorganisms (GCM) 10K type strain sequencing project: providing services to taxonomists for standard genome sequencing and annotation.</title>
        <authorList>
            <consortium name="The Broad Institute Genomics Platform"/>
            <consortium name="The Broad Institute Genome Sequencing Center for Infectious Disease"/>
            <person name="Wu L."/>
            <person name="Ma J."/>
        </authorList>
    </citation>
    <scope>NUCLEOTIDE SEQUENCE [LARGE SCALE GENOMIC DNA]</scope>
    <source>
        <strain evidence="4">CCUG 63563</strain>
    </source>
</reference>
<keyword evidence="3" id="KW-0540">Nuclease</keyword>
<comment type="caution">
    <text evidence="3">The sequence shown here is derived from an EMBL/GenBank/DDBJ whole genome shotgun (WGS) entry which is preliminary data.</text>
</comment>
<dbReference type="InterPro" id="IPR040674">
    <property type="entry name" value="PvuRts1I-like_SRA"/>
</dbReference>
<evidence type="ECO:0000259" key="2">
    <source>
        <dbReference type="Pfam" id="PF21598"/>
    </source>
</evidence>
<keyword evidence="3" id="KW-0255">Endonuclease</keyword>
<feature type="domain" description="Restriction endonuclease PvuRts1 I-like N-terminal" evidence="2">
    <location>
        <begin position="4"/>
        <end position="139"/>
    </location>
</feature>
<dbReference type="RefSeq" id="WP_381008835.1">
    <property type="nucleotide sequence ID" value="NZ_JBHTJF010000002.1"/>
</dbReference>
<evidence type="ECO:0000259" key="1">
    <source>
        <dbReference type="Pfam" id="PF18491"/>
    </source>
</evidence>